<evidence type="ECO:0000256" key="1">
    <source>
        <dbReference type="SAM" id="MobiDB-lite"/>
    </source>
</evidence>
<proteinExistence type="predicted"/>
<feature type="compositionally biased region" description="Basic and acidic residues" evidence="1">
    <location>
        <begin position="1"/>
        <end position="11"/>
    </location>
</feature>
<evidence type="ECO:0000313" key="3">
    <source>
        <dbReference type="Proteomes" id="UP000299102"/>
    </source>
</evidence>
<organism evidence="2 3">
    <name type="scientific">Eumeta variegata</name>
    <name type="common">Bagworm moth</name>
    <name type="synonym">Eumeta japonica</name>
    <dbReference type="NCBI Taxonomy" id="151549"/>
    <lineage>
        <taxon>Eukaryota</taxon>
        <taxon>Metazoa</taxon>
        <taxon>Ecdysozoa</taxon>
        <taxon>Arthropoda</taxon>
        <taxon>Hexapoda</taxon>
        <taxon>Insecta</taxon>
        <taxon>Pterygota</taxon>
        <taxon>Neoptera</taxon>
        <taxon>Endopterygota</taxon>
        <taxon>Lepidoptera</taxon>
        <taxon>Glossata</taxon>
        <taxon>Ditrysia</taxon>
        <taxon>Tineoidea</taxon>
        <taxon>Psychidae</taxon>
        <taxon>Oiketicinae</taxon>
        <taxon>Eumeta</taxon>
    </lineage>
</organism>
<reference evidence="2 3" key="1">
    <citation type="journal article" date="2019" name="Commun. Biol.">
        <title>The bagworm genome reveals a unique fibroin gene that provides high tensile strength.</title>
        <authorList>
            <person name="Kono N."/>
            <person name="Nakamura H."/>
            <person name="Ohtoshi R."/>
            <person name="Tomita M."/>
            <person name="Numata K."/>
            <person name="Arakawa K."/>
        </authorList>
    </citation>
    <scope>NUCLEOTIDE SEQUENCE [LARGE SCALE GENOMIC DNA]</scope>
</reference>
<feature type="region of interest" description="Disordered" evidence="1">
    <location>
        <begin position="99"/>
        <end position="128"/>
    </location>
</feature>
<dbReference type="AlphaFoldDB" id="A0A4C1VRL8"/>
<name>A0A4C1VRL8_EUMVA</name>
<dbReference type="EMBL" id="BGZK01000397">
    <property type="protein sequence ID" value="GBP41333.1"/>
    <property type="molecule type" value="Genomic_DNA"/>
</dbReference>
<comment type="caution">
    <text evidence="2">The sequence shown here is derived from an EMBL/GenBank/DDBJ whole genome shotgun (WGS) entry which is preliminary data.</text>
</comment>
<gene>
    <name evidence="2" type="ORF">EVAR_25171_1</name>
</gene>
<accession>A0A4C1VRL8</accession>
<evidence type="ECO:0000313" key="2">
    <source>
        <dbReference type="EMBL" id="GBP41333.1"/>
    </source>
</evidence>
<protein>
    <submittedName>
        <fullName evidence="2">Uncharacterized protein</fullName>
    </submittedName>
</protein>
<keyword evidence="3" id="KW-1185">Reference proteome</keyword>
<dbReference type="Proteomes" id="UP000299102">
    <property type="component" value="Unassembled WGS sequence"/>
</dbReference>
<feature type="region of interest" description="Disordered" evidence="1">
    <location>
        <begin position="1"/>
        <end position="32"/>
    </location>
</feature>
<sequence>MKESDRCDTEINRGPARKPRAGFGSGRSKVRQSDDDMTFRLLQLHLKRPGDTVVPTARKVVNPSELPRRHNVIVKFGVGSYTDNRVRPLIVDSGQVRPSRTATGRQIRSPAQKPGAGSACRRAVSRSEHSGRTHVVERYLHFFCFSTCERNGEEKPVMGSPCASMHGICQTRMD</sequence>